<dbReference type="Proteomes" id="UP001242368">
    <property type="component" value="Unassembled WGS sequence"/>
</dbReference>
<organism evidence="3 4">
    <name type="scientific">Paenimyroides ceti</name>
    <dbReference type="NCBI Taxonomy" id="395087"/>
    <lineage>
        <taxon>Bacteria</taxon>
        <taxon>Pseudomonadati</taxon>
        <taxon>Bacteroidota</taxon>
        <taxon>Flavobacteriia</taxon>
        <taxon>Flavobacteriales</taxon>
        <taxon>Flavobacteriaceae</taxon>
        <taxon>Paenimyroides</taxon>
    </lineage>
</organism>
<dbReference type="PANTHER" id="PTHR22916:SF3">
    <property type="entry name" value="UDP-GLCNAC:BETAGAL BETA-1,3-N-ACETYLGLUCOSAMINYLTRANSFERASE-LIKE PROTEIN 1"/>
    <property type="match status" value="1"/>
</dbReference>
<proteinExistence type="predicted"/>
<dbReference type="RefSeq" id="WP_290363650.1">
    <property type="nucleotide sequence ID" value="NZ_JAUFQU010000001.1"/>
</dbReference>
<dbReference type="GO" id="GO:0016757">
    <property type="term" value="F:glycosyltransferase activity"/>
    <property type="evidence" value="ECO:0007669"/>
    <property type="project" value="UniProtKB-KW"/>
</dbReference>
<accession>A0ABT8CUL1</accession>
<feature type="transmembrane region" description="Helical" evidence="1">
    <location>
        <begin position="6"/>
        <end position="24"/>
    </location>
</feature>
<protein>
    <submittedName>
        <fullName evidence="3">Glycosyltransferase</fullName>
        <ecNumber evidence="3">2.4.-.-</ecNumber>
    </submittedName>
</protein>
<keyword evidence="1" id="KW-0812">Transmembrane</keyword>
<evidence type="ECO:0000313" key="4">
    <source>
        <dbReference type="Proteomes" id="UP001242368"/>
    </source>
</evidence>
<keyword evidence="4" id="KW-1185">Reference proteome</keyword>
<dbReference type="InterPro" id="IPR029044">
    <property type="entry name" value="Nucleotide-diphossugar_trans"/>
</dbReference>
<dbReference type="EMBL" id="JAUFQU010000001">
    <property type="protein sequence ID" value="MDN3707686.1"/>
    <property type="molecule type" value="Genomic_DNA"/>
</dbReference>
<dbReference type="SUPFAM" id="SSF53448">
    <property type="entry name" value="Nucleotide-diphospho-sugar transferases"/>
    <property type="match status" value="1"/>
</dbReference>
<sequence length="363" mass="42485">MLLTLLYIFIGIVIVQLFYYLGIFREFVFSQPAENNPKRIPVSVILYAKNNAEEVRKIMPLLLNQNYHEFELVLVNNASFDETLDIFKEYASMYPNIRIVDVENNQAFWGSKKYALTLGIKASKHEYLLFIDAENRPSSETWLMQMSSHFTLNKTIVLGTSMYEKKKGFFNKIIRYDMIWNQLHSFAWTRTGNPFTVNLKNIAYKKEEFYKVKGFIDHMQNPKYENDLFVNQAATGKNTTLCEQSSATLIVPVLKNYRQFVSLKKEHSQLLNTFKFATRFKIKLFNISQLCFYLMAIVLLILQIEWEIVVALLIFRFLFVWLIASKAVKKFQQPDLALTFPLIEIAQLITLINVSLKSVFNSK</sequence>
<comment type="caution">
    <text evidence="3">The sequence shown here is derived from an EMBL/GenBank/DDBJ whole genome shotgun (WGS) entry which is preliminary data.</text>
</comment>
<reference evidence="4" key="1">
    <citation type="journal article" date="2019" name="Int. J. Syst. Evol. Microbiol.">
        <title>The Global Catalogue of Microorganisms (GCM) 10K type strain sequencing project: providing services to taxonomists for standard genome sequencing and annotation.</title>
        <authorList>
            <consortium name="The Broad Institute Genomics Platform"/>
            <consortium name="The Broad Institute Genome Sequencing Center for Infectious Disease"/>
            <person name="Wu L."/>
            <person name="Ma J."/>
        </authorList>
    </citation>
    <scope>NUCLEOTIDE SEQUENCE [LARGE SCALE GENOMIC DNA]</scope>
    <source>
        <strain evidence="4">CECT 7184</strain>
    </source>
</reference>
<gene>
    <name evidence="3" type="ORF">QW060_11185</name>
</gene>
<dbReference type="Pfam" id="PF00535">
    <property type="entry name" value="Glycos_transf_2"/>
    <property type="match status" value="1"/>
</dbReference>
<dbReference type="EC" id="2.4.-.-" evidence="3"/>
<evidence type="ECO:0000313" key="3">
    <source>
        <dbReference type="EMBL" id="MDN3707686.1"/>
    </source>
</evidence>
<keyword evidence="3" id="KW-0328">Glycosyltransferase</keyword>
<name>A0ABT8CUL1_9FLAO</name>
<feature type="domain" description="Glycosyltransferase 2-like" evidence="2">
    <location>
        <begin position="43"/>
        <end position="175"/>
    </location>
</feature>
<keyword evidence="1" id="KW-0472">Membrane</keyword>
<evidence type="ECO:0000256" key="1">
    <source>
        <dbReference type="SAM" id="Phobius"/>
    </source>
</evidence>
<dbReference type="Gene3D" id="3.90.550.10">
    <property type="entry name" value="Spore Coat Polysaccharide Biosynthesis Protein SpsA, Chain A"/>
    <property type="match status" value="1"/>
</dbReference>
<feature type="transmembrane region" description="Helical" evidence="1">
    <location>
        <begin position="308"/>
        <end position="324"/>
    </location>
</feature>
<keyword evidence="1" id="KW-1133">Transmembrane helix</keyword>
<dbReference type="InterPro" id="IPR001173">
    <property type="entry name" value="Glyco_trans_2-like"/>
</dbReference>
<dbReference type="PANTHER" id="PTHR22916">
    <property type="entry name" value="GLYCOSYLTRANSFERASE"/>
    <property type="match status" value="1"/>
</dbReference>
<feature type="transmembrane region" description="Helical" evidence="1">
    <location>
        <begin position="284"/>
        <end position="302"/>
    </location>
</feature>
<keyword evidence="3" id="KW-0808">Transferase</keyword>
<evidence type="ECO:0000259" key="2">
    <source>
        <dbReference type="Pfam" id="PF00535"/>
    </source>
</evidence>